<dbReference type="InterPro" id="IPR001173">
    <property type="entry name" value="Glyco_trans_2-like"/>
</dbReference>
<dbReference type="Proteomes" id="UP000752013">
    <property type="component" value="Unassembled WGS sequence"/>
</dbReference>
<evidence type="ECO:0000313" key="5">
    <source>
        <dbReference type="Proteomes" id="UP000752013"/>
    </source>
</evidence>
<sequence length="378" mass="43983">MKISLIIPFYNVEAYLGRCLESIIAQTYTNLEIILIDDCSTDNSSQIAQDYARQDNRIRVMKHNENKQQSGARNTGLRHATGDYIWFIDSDDQIASHHSMMALVAALEHHNAPDVLIFGFTVYKVGDQLLGKSYIQSPRLTAVTPKDIAPYFAGERWYYTSIGEMVWNKLFRRSFLDRIGATFQENMLYEDNITPYWIFCADRILLMPEMHYHYYLRHGSTTTSDAPANFVEHRIRYMEQAVAFIQRHPALQLYQGYLTLFLLRQVFDPRLARIIASYDRRKQRIVTEQLVRSFLAGVDTTTLIASLQGEHTKIMAEQILHDSVREFVRLATQGSYVQAYRILSHQPRWIDHLLRVVKLCLPYALVRMMQQRRASLAS</sequence>
<evidence type="ECO:0000313" key="4">
    <source>
        <dbReference type="EMBL" id="NIZ47596.1"/>
    </source>
</evidence>
<feature type="domain" description="Glycosyltransferase 2-like" evidence="3">
    <location>
        <begin position="4"/>
        <end position="178"/>
    </location>
</feature>
<keyword evidence="2" id="KW-0808">Transferase</keyword>
<dbReference type="RefSeq" id="WP_167704187.1">
    <property type="nucleotide sequence ID" value="NZ_CP118169.1"/>
</dbReference>
<gene>
    <name evidence="4" type="ORF">HCT46_06700</name>
</gene>
<name>A0A968KTP4_9SPIO</name>
<organism evidence="4 5">
    <name type="scientific">Entomospira nematocerorum</name>
    <dbReference type="NCBI Taxonomy" id="2719987"/>
    <lineage>
        <taxon>Bacteria</taxon>
        <taxon>Pseudomonadati</taxon>
        <taxon>Spirochaetota</taxon>
        <taxon>Spirochaetia</taxon>
        <taxon>Spirochaetales</taxon>
        <taxon>Spirochaetaceae</taxon>
        <taxon>Entomospira</taxon>
    </lineage>
</organism>
<keyword evidence="5" id="KW-1185">Reference proteome</keyword>
<accession>A0A968KTP4</accession>
<proteinExistence type="predicted"/>
<comment type="caution">
    <text evidence="4">The sequence shown here is derived from an EMBL/GenBank/DDBJ whole genome shotgun (WGS) entry which is preliminary data.</text>
</comment>
<keyword evidence="1" id="KW-0328">Glycosyltransferase</keyword>
<dbReference type="AlphaFoldDB" id="A0A968KTP4"/>
<dbReference type="CDD" id="cd00761">
    <property type="entry name" value="Glyco_tranf_GTA_type"/>
    <property type="match status" value="1"/>
</dbReference>
<evidence type="ECO:0000259" key="3">
    <source>
        <dbReference type="Pfam" id="PF00535"/>
    </source>
</evidence>
<evidence type="ECO:0000256" key="1">
    <source>
        <dbReference type="ARBA" id="ARBA00022676"/>
    </source>
</evidence>
<evidence type="ECO:0000256" key="2">
    <source>
        <dbReference type="ARBA" id="ARBA00022679"/>
    </source>
</evidence>
<reference evidence="4" key="1">
    <citation type="submission" date="2020-03" db="EMBL/GenBank/DDBJ databases">
        <title>Spirochaetal bacteria isolated from arthropods constitute a novel genus Entomospira genus novum within the order Spirochaetales.</title>
        <authorList>
            <person name="Grana-Miraglia L."/>
            <person name="Sikutova S."/>
            <person name="Fingerle V."/>
            <person name="Sing A."/>
            <person name="Castillo-Ramirez S."/>
            <person name="Margos G."/>
            <person name="Rudolf I."/>
        </authorList>
    </citation>
    <scope>NUCLEOTIDE SEQUENCE</scope>
    <source>
        <strain evidence="4">BR208</strain>
    </source>
</reference>
<protein>
    <submittedName>
        <fullName evidence="4">Glycosyltransferase family 2 protein</fullName>
    </submittedName>
</protein>
<dbReference type="SUPFAM" id="SSF53448">
    <property type="entry name" value="Nucleotide-diphospho-sugar transferases"/>
    <property type="match status" value="1"/>
</dbReference>
<dbReference type="Gene3D" id="3.90.550.10">
    <property type="entry name" value="Spore Coat Polysaccharide Biosynthesis Protein SpsA, Chain A"/>
    <property type="match status" value="1"/>
</dbReference>
<dbReference type="EMBL" id="JAATLK010000002">
    <property type="protein sequence ID" value="NIZ47596.1"/>
    <property type="molecule type" value="Genomic_DNA"/>
</dbReference>
<dbReference type="Pfam" id="PF00535">
    <property type="entry name" value="Glycos_transf_2"/>
    <property type="match status" value="1"/>
</dbReference>
<dbReference type="PANTHER" id="PTHR22916">
    <property type="entry name" value="GLYCOSYLTRANSFERASE"/>
    <property type="match status" value="1"/>
</dbReference>
<dbReference type="GO" id="GO:0016758">
    <property type="term" value="F:hexosyltransferase activity"/>
    <property type="evidence" value="ECO:0007669"/>
    <property type="project" value="UniProtKB-ARBA"/>
</dbReference>
<dbReference type="InterPro" id="IPR029044">
    <property type="entry name" value="Nucleotide-diphossugar_trans"/>
</dbReference>
<dbReference type="PANTHER" id="PTHR22916:SF51">
    <property type="entry name" value="GLYCOSYLTRANSFERASE EPSH-RELATED"/>
    <property type="match status" value="1"/>
</dbReference>